<keyword evidence="2" id="KW-0436">Ligase</keyword>
<keyword evidence="4" id="KW-0443">Lipid metabolism</keyword>
<name>A0ABQ1UYS9_9NOCA</name>
<evidence type="ECO:0000256" key="4">
    <source>
        <dbReference type="ARBA" id="ARBA00023098"/>
    </source>
</evidence>
<dbReference type="EMBL" id="BMCS01000001">
    <property type="protein sequence ID" value="GGF30307.1"/>
    <property type="molecule type" value="Genomic_DNA"/>
</dbReference>
<sequence>MSTIPGIVEHRARTDPDGRAYVFLDDHGEESATVTYAALQQRSVRVAAELRRHCRPGDRALLVFGQSPHFVSGYLACLYSGVLAVPVAPARRGGPSDVLDAIVTDCAPTVVLTESGIGGIAGSVERTTGSLPRIVVDELTPAAVPDPGAPLDVVSNDVAFLQYTSGSTSDPKGVMVTHGNLMANQEMIRHAFGHDQHSTVVGWAPFFHDQGLIGNLMQPLYVGATAVMMSPGAFIRRPLLWLRTIDRYRAHTSGGPNFAYDACVARAATADLTGLDLSSWTVAFNGAEPIRPDTLDRFAETFAPYGFRGTAHFPCYGLAEATLLVSASRAGRGPKAITVDPDRLRDRNVVGSTASDAVGLVGSGTLTDGTGVVIVDPDSGRRCRDGDVGEIWVSGPQVAQGYWRNQAATAHDFGNTLDDGSDVRYLRTGDLGALVGDELYVVGRVTDMVIIRGKNHHPHDIEDTAQRAHRSIRPGGCAAFSVAGATGETLVVVAEIAAEIPEPDPDAVAEAIRGAVTTRHQVSARHVVITIAGTLEKTTSGKIRRSAARARYLGHGFPAVTR</sequence>
<proteinExistence type="inferred from homology"/>
<keyword evidence="3" id="KW-0276">Fatty acid metabolism</keyword>
<keyword evidence="8" id="KW-1185">Reference proteome</keyword>
<dbReference type="InterPro" id="IPR040097">
    <property type="entry name" value="FAAL/FAAC"/>
</dbReference>
<gene>
    <name evidence="7" type="ORF">GCM10007298_27840</name>
</gene>
<dbReference type="PANTHER" id="PTHR22754:SF32">
    <property type="entry name" value="DISCO-INTERACTING PROTEIN 2"/>
    <property type="match status" value="1"/>
</dbReference>
<dbReference type="Proteomes" id="UP000632454">
    <property type="component" value="Unassembled WGS sequence"/>
</dbReference>
<evidence type="ECO:0000259" key="5">
    <source>
        <dbReference type="Pfam" id="PF00501"/>
    </source>
</evidence>
<reference evidence="8" key="1">
    <citation type="journal article" date="2019" name="Int. J. Syst. Evol. Microbiol.">
        <title>The Global Catalogue of Microorganisms (GCM) 10K type strain sequencing project: providing services to taxonomists for standard genome sequencing and annotation.</title>
        <authorList>
            <consortium name="The Broad Institute Genomics Platform"/>
            <consortium name="The Broad Institute Genome Sequencing Center for Infectious Disease"/>
            <person name="Wu L."/>
            <person name="Ma J."/>
        </authorList>
    </citation>
    <scope>NUCLEOTIDE SEQUENCE [LARGE SCALE GENOMIC DNA]</scope>
    <source>
        <strain evidence="8">CCM 7855</strain>
    </source>
</reference>
<dbReference type="InterPro" id="IPR000873">
    <property type="entry name" value="AMP-dep_synth/lig_dom"/>
</dbReference>
<dbReference type="SUPFAM" id="SSF56801">
    <property type="entry name" value="Acetyl-CoA synthetase-like"/>
    <property type="match status" value="1"/>
</dbReference>
<feature type="domain" description="AMP-binding enzyme C-terminal" evidence="6">
    <location>
        <begin position="447"/>
        <end position="555"/>
    </location>
</feature>
<dbReference type="CDD" id="cd05931">
    <property type="entry name" value="FAAL"/>
    <property type="match status" value="1"/>
</dbReference>
<dbReference type="PROSITE" id="PS00455">
    <property type="entry name" value="AMP_BINDING"/>
    <property type="match status" value="1"/>
</dbReference>
<dbReference type="InterPro" id="IPR020845">
    <property type="entry name" value="AMP-binding_CS"/>
</dbReference>
<accession>A0ABQ1UYS9</accession>
<dbReference type="Gene3D" id="3.30.300.30">
    <property type="match status" value="1"/>
</dbReference>
<dbReference type="Pfam" id="PF23024">
    <property type="entry name" value="AMP-dom_DIP2-like"/>
    <property type="match status" value="1"/>
</dbReference>
<evidence type="ECO:0000313" key="8">
    <source>
        <dbReference type="Proteomes" id="UP000632454"/>
    </source>
</evidence>
<dbReference type="InterPro" id="IPR045851">
    <property type="entry name" value="AMP-bd_C_sf"/>
</dbReference>
<protein>
    <recommendedName>
        <fullName evidence="9">Acyl-CoA synthetase (AMP-forming)/AMP-acid ligase II</fullName>
    </recommendedName>
</protein>
<evidence type="ECO:0000256" key="1">
    <source>
        <dbReference type="ARBA" id="ARBA00006432"/>
    </source>
</evidence>
<evidence type="ECO:0000313" key="7">
    <source>
        <dbReference type="EMBL" id="GGF30307.1"/>
    </source>
</evidence>
<evidence type="ECO:0000259" key="6">
    <source>
        <dbReference type="Pfam" id="PF23024"/>
    </source>
</evidence>
<dbReference type="Pfam" id="PF00501">
    <property type="entry name" value="AMP-binding"/>
    <property type="match status" value="1"/>
</dbReference>
<dbReference type="PANTHER" id="PTHR22754">
    <property type="entry name" value="DISCO-INTERACTING PROTEIN 2 DIP2 -RELATED"/>
    <property type="match status" value="1"/>
</dbReference>
<evidence type="ECO:0008006" key="9">
    <source>
        <dbReference type="Google" id="ProtNLM"/>
    </source>
</evidence>
<dbReference type="Gene3D" id="3.40.50.12780">
    <property type="entry name" value="N-terminal domain of ligase-like"/>
    <property type="match status" value="1"/>
</dbReference>
<feature type="domain" description="AMP-dependent synthetase/ligase" evidence="5">
    <location>
        <begin position="9"/>
        <end position="403"/>
    </location>
</feature>
<organism evidence="7 8">
    <name type="scientific">Williamsia phyllosphaerae</name>
    <dbReference type="NCBI Taxonomy" id="885042"/>
    <lineage>
        <taxon>Bacteria</taxon>
        <taxon>Bacillati</taxon>
        <taxon>Actinomycetota</taxon>
        <taxon>Actinomycetes</taxon>
        <taxon>Mycobacteriales</taxon>
        <taxon>Nocardiaceae</taxon>
        <taxon>Williamsia</taxon>
    </lineage>
</organism>
<dbReference type="InterPro" id="IPR025110">
    <property type="entry name" value="AMP-bd_C"/>
</dbReference>
<evidence type="ECO:0000256" key="2">
    <source>
        <dbReference type="ARBA" id="ARBA00022598"/>
    </source>
</evidence>
<dbReference type="InterPro" id="IPR042099">
    <property type="entry name" value="ANL_N_sf"/>
</dbReference>
<comment type="caution">
    <text evidence="7">The sequence shown here is derived from an EMBL/GenBank/DDBJ whole genome shotgun (WGS) entry which is preliminary data.</text>
</comment>
<comment type="similarity">
    <text evidence="1">Belongs to the ATP-dependent AMP-binding enzyme family.</text>
</comment>
<evidence type="ECO:0000256" key="3">
    <source>
        <dbReference type="ARBA" id="ARBA00022832"/>
    </source>
</evidence>